<gene>
    <name evidence="1" type="ORF">BOLC4T25214H</name>
</gene>
<protein>
    <submittedName>
        <fullName evidence="1">Uncharacterized protein</fullName>
    </submittedName>
</protein>
<dbReference type="EMBL" id="LR031873">
    <property type="protein sequence ID" value="VDD09763.1"/>
    <property type="molecule type" value="Genomic_DNA"/>
</dbReference>
<evidence type="ECO:0000313" key="1">
    <source>
        <dbReference type="EMBL" id="VDD09763.1"/>
    </source>
</evidence>
<proteinExistence type="predicted"/>
<name>A0A3P6BV75_BRAOL</name>
<organism evidence="1">
    <name type="scientific">Brassica oleracea</name>
    <name type="common">Wild cabbage</name>
    <dbReference type="NCBI Taxonomy" id="3712"/>
    <lineage>
        <taxon>Eukaryota</taxon>
        <taxon>Viridiplantae</taxon>
        <taxon>Streptophyta</taxon>
        <taxon>Embryophyta</taxon>
        <taxon>Tracheophyta</taxon>
        <taxon>Spermatophyta</taxon>
        <taxon>Magnoliopsida</taxon>
        <taxon>eudicotyledons</taxon>
        <taxon>Gunneridae</taxon>
        <taxon>Pentapetalae</taxon>
        <taxon>rosids</taxon>
        <taxon>malvids</taxon>
        <taxon>Brassicales</taxon>
        <taxon>Brassicaceae</taxon>
        <taxon>Brassiceae</taxon>
        <taxon>Brassica</taxon>
    </lineage>
</organism>
<accession>A0A3P6BV75</accession>
<reference evidence="1" key="1">
    <citation type="submission" date="2018-11" db="EMBL/GenBank/DDBJ databases">
        <authorList>
            <consortium name="Genoscope - CEA"/>
            <person name="William W."/>
        </authorList>
    </citation>
    <scope>NUCLEOTIDE SEQUENCE</scope>
</reference>
<dbReference type="AlphaFoldDB" id="A0A3P6BV75"/>
<sequence length="38" mass="4425">MMWRGRKKLNLRIFARPTTKNSLSLLMSSVVCLLMLKS</sequence>